<evidence type="ECO:0000256" key="11">
    <source>
        <dbReference type="ARBA" id="ARBA00022842"/>
    </source>
</evidence>
<feature type="transmembrane region" description="Helical" evidence="17">
    <location>
        <begin position="407"/>
        <end position="426"/>
    </location>
</feature>
<dbReference type="GO" id="GO:0004576">
    <property type="term" value="F:oligosaccharyl transferase activity"/>
    <property type="evidence" value="ECO:0007669"/>
    <property type="project" value="InterPro"/>
</dbReference>
<feature type="transmembrane region" description="Helical" evidence="17">
    <location>
        <begin position="382"/>
        <end position="400"/>
    </location>
</feature>
<dbReference type="InterPro" id="IPR048999">
    <property type="entry name" value="STT3-PglB_core"/>
</dbReference>
<evidence type="ECO:0000256" key="16">
    <source>
        <dbReference type="ARBA" id="ARBA00034066"/>
    </source>
</evidence>
<keyword evidence="9 17" id="KW-0812">Transmembrane</keyword>
<evidence type="ECO:0000256" key="17">
    <source>
        <dbReference type="SAM" id="Phobius"/>
    </source>
</evidence>
<evidence type="ECO:0000256" key="14">
    <source>
        <dbReference type="ARBA" id="ARBA00023211"/>
    </source>
</evidence>
<feature type="transmembrane region" description="Helical" evidence="17">
    <location>
        <begin position="350"/>
        <end position="370"/>
    </location>
</feature>
<evidence type="ECO:0000256" key="13">
    <source>
        <dbReference type="ARBA" id="ARBA00023136"/>
    </source>
</evidence>
<dbReference type="EC" id="2.4.99.21" evidence="6"/>
<evidence type="ECO:0000256" key="10">
    <source>
        <dbReference type="ARBA" id="ARBA00022723"/>
    </source>
</evidence>
<evidence type="ECO:0000256" key="2">
    <source>
        <dbReference type="ARBA" id="ARBA00001946"/>
    </source>
</evidence>
<feature type="transmembrane region" description="Helical" evidence="17">
    <location>
        <begin position="69"/>
        <end position="86"/>
    </location>
</feature>
<comment type="similarity">
    <text evidence="5">Belongs to the STT3 family.</text>
</comment>
<evidence type="ECO:0000256" key="15">
    <source>
        <dbReference type="ARBA" id="ARBA00030679"/>
    </source>
</evidence>
<dbReference type="FunCoup" id="L0ADB6">
    <property type="interactions" value="241"/>
</dbReference>
<reference evidence="20" key="1">
    <citation type="submission" date="2012-03" db="EMBL/GenBank/DDBJ databases">
        <title>Complete genome of Caldisphaera lagunensis DSM 15908.</title>
        <authorList>
            <person name="Lucas S."/>
            <person name="Copeland A."/>
            <person name="Lapidus A."/>
            <person name="Glavina del Rio T."/>
            <person name="Dalin E."/>
            <person name="Tice H."/>
            <person name="Bruce D."/>
            <person name="Goodwin L."/>
            <person name="Pitluck S."/>
            <person name="Peters L."/>
            <person name="Mikhailova N."/>
            <person name="Teshima H."/>
            <person name="Kyrpides N."/>
            <person name="Mavromatis K."/>
            <person name="Ivanova N."/>
            <person name="Brettin T."/>
            <person name="Detter J.C."/>
            <person name="Han C."/>
            <person name="Larimer F."/>
            <person name="Land M."/>
            <person name="Hauser L."/>
            <person name="Markowitz V."/>
            <person name="Cheng J.-F."/>
            <person name="Hugenholtz P."/>
            <person name="Woyke T."/>
            <person name="Wu D."/>
            <person name="Spring S."/>
            <person name="Schroeder M."/>
            <person name="Brambilla E."/>
            <person name="Klenk H.-P."/>
            <person name="Eisen J.A."/>
        </authorList>
    </citation>
    <scope>NUCLEOTIDE SEQUENCE [LARGE SCALE GENOMIC DNA]</scope>
    <source>
        <strain evidence="20">DSM 15908 / JCM 11604 / IC-154</strain>
    </source>
</reference>
<dbReference type="HOGENOM" id="CLU_376262_0_0_2"/>
<feature type="transmembrane region" description="Helical" evidence="17">
    <location>
        <begin position="159"/>
        <end position="181"/>
    </location>
</feature>
<evidence type="ECO:0000313" key="19">
    <source>
        <dbReference type="EMBL" id="AFZ71045.1"/>
    </source>
</evidence>
<dbReference type="InterPro" id="IPR003674">
    <property type="entry name" value="Oligo_trans_STT3"/>
</dbReference>
<dbReference type="eggNOG" id="arCOG02044">
    <property type="taxonomic scope" value="Archaea"/>
</dbReference>
<evidence type="ECO:0000256" key="9">
    <source>
        <dbReference type="ARBA" id="ARBA00022692"/>
    </source>
</evidence>
<gene>
    <name evidence="19" type="ordered locus">Calag_1336</name>
</gene>
<evidence type="ECO:0000313" key="20">
    <source>
        <dbReference type="Proteomes" id="UP000010469"/>
    </source>
</evidence>
<feature type="transmembrane region" description="Helical" evidence="17">
    <location>
        <begin position="187"/>
        <end position="205"/>
    </location>
</feature>
<comment type="pathway">
    <text evidence="4">Protein modification; protein glycosylation.</text>
</comment>
<evidence type="ECO:0000256" key="4">
    <source>
        <dbReference type="ARBA" id="ARBA00004922"/>
    </source>
</evidence>
<dbReference type="GO" id="GO:0046872">
    <property type="term" value="F:metal ion binding"/>
    <property type="evidence" value="ECO:0007669"/>
    <property type="project" value="UniProtKB-KW"/>
</dbReference>
<feature type="transmembrane region" description="Helical" evidence="17">
    <location>
        <begin position="325"/>
        <end position="343"/>
    </location>
</feature>
<evidence type="ECO:0000256" key="7">
    <source>
        <dbReference type="ARBA" id="ARBA00022676"/>
    </source>
</evidence>
<evidence type="ECO:0000256" key="5">
    <source>
        <dbReference type="ARBA" id="ARBA00010810"/>
    </source>
</evidence>
<feature type="transmembrane region" description="Helical" evidence="17">
    <location>
        <begin position="288"/>
        <end position="305"/>
    </location>
</feature>
<feature type="transmembrane region" description="Helical" evidence="17">
    <location>
        <begin position="132"/>
        <end position="152"/>
    </location>
</feature>
<evidence type="ECO:0000256" key="12">
    <source>
        <dbReference type="ARBA" id="ARBA00022989"/>
    </source>
</evidence>
<name>L0ADB6_CALLD</name>
<accession>L0ADB6</accession>
<dbReference type="AlphaFoldDB" id="L0ADB6"/>
<keyword evidence="20" id="KW-1185">Reference proteome</keyword>
<organism evidence="19 20">
    <name type="scientific">Caldisphaera lagunensis (strain DSM 15908 / JCM 11604 / ANMR 0165 / IC-154)</name>
    <dbReference type="NCBI Taxonomy" id="1056495"/>
    <lineage>
        <taxon>Archaea</taxon>
        <taxon>Thermoproteota</taxon>
        <taxon>Thermoprotei</taxon>
        <taxon>Acidilobales</taxon>
        <taxon>Caldisphaeraceae</taxon>
        <taxon>Caldisphaera</taxon>
    </lineage>
</organism>
<comment type="subcellular location">
    <subcellularLocation>
        <location evidence="3">Endomembrane system</location>
        <topology evidence="3">Multi-pass membrane protein</topology>
    </subcellularLocation>
</comment>
<dbReference type="PANTHER" id="PTHR13872">
    <property type="entry name" value="DOLICHYL-DIPHOSPHOOLIGOSACCHARIDE--PROTEIN GLYCOSYLTRANSFERASE SUBUNIT"/>
    <property type="match status" value="1"/>
</dbReference>
<feature type="domain" description="STT3/PglB/AglB core" evidence="18">
    <location>
        <begin position="551"/>
        <end position="600"/>
    </location>
</feature>
<dbReference type="InParanoid" id="L0ADB6"/>
<keyword evidence="13 17" id="KW-0472">Membrane</keyword>
<feature type="transmembrane region" description="Helical" evidence="17">
    <location>
        <begin position="106"/>
        <end position="126"/>
    </location>
</feature>
<feature type="transmembrane region" description="Helical" evidence="17">
    <location>
        <begin position="259"/>
        <end position="281"/>
    </location>
</feature>
<dbReference type="EMBL" id="CP003378">
    <property type="protein sequence ID" value="AFZ71045.1"/>
    <property type="molecule type" value="Genomic_DNA"/>
</dbReference>
<keyword evidence="7" id="KW-0328">Glycosyltransferase</keyword>
<feature type="transmembrane region" description="Helical" evidence="17">
    <location>
        <begin position="432"/>
        <end position="455"/>
    </location>
</feature>
<keyword evidence="14" id="KW-0464">Manganese</keyword>
<evidence type="ECO:0000256" key="3">
    <source>
        <dbReference type="ARBA" id="ARBA00004127"/>
    </source>
</evidence>
<evidence type="ECO:0000256" key="1">
    <source>
        <dbReference type="ARBA" id="ARBA00001936"/>
    </source>
</evidence>
<evidence type="ECO:0000259" key="18">
    <source>
        <dbReference type="Pfam" id="PF21436"/>
    </source>
</evidence>
<feature type="transmembrane region" description="Helical" evidence="17">
    <location>
        <begin position="214"/>
        <end position="247"/>
    </location>
</feature>
<dbReference type="STRING" id="1056495.Calag_1336"/>
<dbReference type="OrthoDB" id="12184at2157"/>
<proteinExistence type="inferred from homology"/>
<dbReference type="PANTHER" id="PTHR13872:SF1">
    <property type="entry name" value="DOLICHYL-DIPHOSPHOOLIGOSACCHARIDE--PROTEIN GLYCOSYLTRANSFERASE SUBUNIT STT3B"/>
    <property type="match status" value="1"/>
</dbReference>
<comment type="cofactor">
    <cofactor evidence="2">
        <name>Mg(2+)</name>
        <dbReference type="ChEBI" id="CHEBI:18420"/>
    </cofactor>
</comment>
<dbReference type="Pfam" id="PF21436">
    <property type="entry name" value="STT3-PglB_core"/>
    <property type="match status" value="1"/>
</dbReference>
<evidence type="ECO:0000256" key="8">
    <source>
        <dbReference type="ARBA" id="ARBA00022679"/>
    </source>
</evidence>
<feature type="transmembrane region" description="Helical" evidence="17">
    <location>
        <begin position="476"/>
        <end position="497"/>
    </location>
</feature>
<dbReference type="GO" id="GO:0016020">
    <property type="term" value="C:membrane"/>
    <property type="evidence" value="ECO:0007669"/>
    <property type="project" value="InterPro"/>
</dbReference>
<keyword evidence="10" id="KW-0479">Metal-binding</keyword>
<dbReference type="GO" id="GO:0012505">
    <property type="term" value="C:endomembrane system"/>
    <property type="evidence" value="ECO:0007669"/>
    <property type="project" value="UniProtKB-SubCell"/>
</dbReference>
<dbReference type="KEGG" id="clg:Calag_1336"/>
<comment type="cofactor">
    <cofactor evidence="1">
        <name>Mn(2+)</name>
        <dbReference type="ChEBI" id="CHEBI:29035"/>
    </cofactor>
</comment>
<dbReference type="Gene3D" id="3.40.50.12610">
    <property type="match status" value="1"/>
</dbReference>
<sequence>MSKVNRKSEQGKGSKNFNMKNLMEILNNKFGTIIAIILAVVITAVTVYIRLIPAKLYGINVLNGNDPWILYWLSNYFYHNGFNLAGLKDVKLFWYPEGRNFLRTEYLGGAMIIAFVTKYFTSKFGLTVIQTLSLQPVFMAGLSTIALFFAIWKLTNSRIAGLVSSFAFAFYPGAFLFKAFADYPGKTNAGLAFFSLSFLFLALGYKSFKRIRSLVYLFVGGLIAGAVSWIWGGYDYITLLISLILVLDPFISKPNFNNWLKHLFLSIGFAIPVILSPAAGLHYFIKSLGLAIPILLIVYLIEAYMDKLPLNKLGITKNFSYKVHIWVIIAGIAIIGAAIYSDILSFPSRVLLALGVTPTSSVVALTVAEYSGTTLSSIFQSYGPVIFVSIIGLFVLIYYLIKKKIGIASETLIVAFFIAAFLFLYGNVNESYFLASANYFFDITAGITIGLLLAFKKETSVRKGKQIKTSNEIDTTALIIAVFLGIIILGFGVYYAYQDYASMQYMAPALSTGWMQPFTLQTASGTKIVVPINNAWDMALNYLKQNTSNNSLVISWWDYGYWITVNSNRTTVADGATLNGTQIQVLASILTGNEDEASALLNYLHAKPNNTYLLTYDVFVGMYQNSTGQVVMFPYPNIITLSSTSQFYAITYGMGDIAKSYQMLRIAYKVNPFLSSPLFTNYTSETTYQGATFIQFPGFIGSPSQNVTNVLNTLIYSMMLNGIVDLKQYGVFGQGAGFLENATNFTPTAIAYATSSGFVPQPITPTPLHQFAPVAIFVSNPVNINNGNSVYFYSVIVFLYKWIG</sequence>
<keyword evidence="12 17" id="KW-1133">Transmembrane helix</keyword>
<dbReference type="Proteomes" id="UP000010469">
    <property type="component" value="Chromosome"/>
</dbReference>
<evidence type="ECO:0000256" key="6">
    <source>
        <dbReference type="ARBA" id="ARBA00012602"/>
    </source>
</evidence>
<dbReference type="GeneID" id="14212596"/>
<feature type="transmembrane region" description="Helical" evidence="17">
    <location>
        <begin position="30"/>
        <end position="49"/>
    </location>
</feature>
<keyword evidence="11" id="KW-0460">Magnesium</keyword>
<keyword evidence="8" id="KW-0808">Transferase</keyword>
<comment type="catalytic activity">
    <reaction evidence="16">
        <text>an archaeal dolichyl phosphooligosaccharide + [protein]-L-asparagine = an archaeal dolichyl phosphate + a glycoprotein with the oligosaccharide chain attached by N-beta-D-glycosyl linkage to a protein L-asparagine.</text>
        <dbReference type="EC" id="2.4.99.21"/>
    </reaction>
</comment>
<dbReference type="RefSeq" id="WP_015232942.1">
    <property type="nucleotide sequence ID" value="NC_019791.1"/>
</dbReference>
<protein>
    <recommendedName>
        <fullName evidence="6">dolichyl-phosphooligosaccharide-protein glycotransferase</fullName>
        <ecNumber evidence="6">2.4.99.21</ecNumber>
    </recommendedName>
    <alternativeName>
        <fullName evidence="15">Oligosaccharyl transferase</fullName>
    </alternativeName>
</protein>
<dbReference type="UniPathway" id="UPA00378"/>